<keyword evidence="5 7" id="KW-0503">Monooxygenase</keyword>
<evidence type="ECO:0000256" key="1">
    <source>
        <dbReference type="ARBA" id="ARBA00001974"/>
    </source>
</evidence>
<evidence type="ECO:0000259" key="6">
    <source>
        <dbReference type="PROSITE" id="PS50835"/>
    </source>
</evidence>
<dbReference type="EMBL" id="JAEDAO010000001">
    <property type="protein sequence ID" value="MBK0394258.1"/>
    <property type="molecule type" value="Genomic_DNA"/>
</dbReference>
<dbReference type="InterPro" id="IPR002938">
    <property type="entry name" value="FAD-bd"/>
</dbReference>
<dbReference type="GO" id="GO:0071949">
    <property type="term" value="F:FAD binding"/>
    <property type="evidence" value="ECO:0007669"/>
    <property type="project" value="InterPro"/>
</dbReference>
<dbReference type="PANTHER" id="PTHR13789">
    <property type="entry name" value="MONOOXYGENASE"/>
    <property type="match status" value="1"/>
</dbReference>
<dbReference type="SUPFAM" id="SSF54373">
    <property type="entry name" value="FAD-linked reductases, C-terminal domain"/>
    <property type="match status" value="1"/>
</dbReference>
<dbReference type="RefSeq" id="WP_200789258.1">
    <property type="nucleotide sequence ID" value="NZ_JAEDAO010000001.1"/>
</dbReference>
<dbReference type="Proteomes" id="UP000617041">
    <property type="component" value="Unassembled WGS sequence"/>
</dbReference>
<evidence type="ECO:0000313" key="8">
    <source>
        <dbReference type="Proteomes" id="UP000617041"/>
    </source>
</evidence>
<keyword evidence="2" id="KW-0285">Flavoprotein</keyword>
<dbReference type="InterPro" id="IPR007110">
    <property type="entry name" value="Ig-like_dom"/>
</dbReference>
<dbReference type="PANTHER" id="PTHR13789:SF318">
    <property type="entry name" value="GERANYLGERANYL DIPHOSPHATE REDUCTASE"/>
    <property type="match status" value="1"/>
</dbReference>
<proteinExistence type="predicted"/>
<dbReference type="Pfam" id="PF01494">
    <property type="entry name" value="FAD_binding_3"/>
    <property type="match status" value="1"/>
</dbReference>
<evidence type="ECO:0000256" key="4">
    <source>
        <dbReference type="ARBA" id="ARBA00023002"/>
    </source>
</evidence>
<dbReference type="PROSITE" id="PS50835">
    <property type="entry name" value="IG_LIKE"/>
    <property type="match status" value="1"/>
</dbReference>
<evidence type="ECO:0000313" key="7">
    <source>
        <dbReference type="EMBL" id="MBK0394258.1"/>
    </source>
</evidence>
<keyword evidence="4" id="KW-0560">Oxidoreductase</keyword>
<organism evidence="7 8">
    <name type="scientific">Ramlibacter algicola</name>
    <dbReference type="NCBI Taxonomy" id="2795217"/>
    <lineage>
        <taxon>Bacteria</taxon>
        <taxon>Pseudomonadati</taxon>
        <taxon>Pseudomonadota</taxon>
        <taxon>Betaproteobacteria</taxon>
        <taxon>Burkholderiales</taxon>
        <taxon>Comamonadaceae</taxon>
        <taxon>Ramlibacter</taxon>
    </lineage>
</organism>
<feature type="domain" description="Ig-like" evidence="6">
    <location>
        <begin position="208"/>
        <end position="244"/>
    </location>
</feature>
<evidence type="ECO:0000256" key="2">
    <source>
        <dbReference type="ARBA" id="ARBA00022630"/>
    </source>
</evidence>
<name>A0A934Q333_9BURK</name>
<dbReference type="GO" id="GO:0004497">
    <property type="term" value="F:monooxygenase activity"/>
    <property type="evidence" value="ECO:0007669"/>
    <property type="project" value="UniProtKB-KW"/>
</dbReference>
<evidence type="ECO:0000256" key="3">
    <source>
        <dbReference type="ARBA" id="ARBA00022827"/>
    </source>
</evidence>
<reference evidence="7" key="1">
    <citation type="submission" date="2020-12" db="EMBL/GenBank/DDBJ databases">
        <title>Ramlibacter sp. nov., isolated from a freshwater alga, Cryptomonas.</title>
        <authorList>
            <person name="Kim H.M."/>
            <person name="Jeon C.O."/>
        </authorList>
    </citation>
    <scope>NUCLEOTIDE SEQUENCE</scope>
    <source>
        <strain evidence="7">CrO1</strain>
    </source>
</reference>
<evidence type="ECO:0000256" key="5">
    <source>
        <dbReference type="ARBA" id="ARBA00023033"/>
    </source>
</evidence>
<comment type="cofactor">
    <cofactor evidence="1">
        <name>FAD</name>
        <dbReference type="ChEBI" id="CHEBI:57692"/>
    </cofactor>
</comment>
<keyword evidence="8" id="KW-1185">Reference proteome</keyword>
<sequence length="389" mass="41151">MEQDVVVAGGGIGGIAAAIAVRRAGRSVQVLEQAAAFEEIGAGLQFGPNVTRIVQQWPQAWKDVQAAAGRPGALRVRDAGTGRELGRLRLGASFAERHGAPYFTMHRADAHAALLAQARADGAVLRAAERVDGMVQADGGVRVRTVAGDELQAAALLGADGLWSRVRDALLGDGAPAFTGHLAYRALLQQADLPAALRSQDIGVWLAPRMHAVAYPVRAGEALNLVCLIEGPAPGDAKSWNHEGVTGALHESTAGTHASLRGLLDAATQWRLWALHARAPVRSAGEMARGRVALLGDAAHPMLPYLAQGAGMAIEDAWTLQQALAGGDVEAALQRYATERWRRCARVQQRSLRNARIFHAGGLLRVGRDAAMRVVGEPLLDLPWLYGAC</sequence>
<dbReference type="PRINTS" id="PR00420">
    <property type="entry name" value="RNGMNOXGNASE"/>
</dbReference>
<gene>
    <name evidence="7" type="ORF">I8E28_16770</name>
</gene>
<protein>
    <submittedName>
        <fullName evidence="7">FAD-dependent monooxygenase</fullName>
    </submittedName>
</protein>
<accession>A0A934Q333</accession>
<dbReference type="InterPro" id="IPR036188">
    <property type="entry name" value="FAD/NAD-bd_sf"/>
</dbReference>
<dbReference type="Gene3D" id="3.50.50.60">
    <property type="entry name" value="FAD/NAD(P)-binding domain"/>
    <property type="match status" value="1"/>
</dbReference>
<comment type="caution">
    <text evidence="7">The sequence shown here is derived from an EMBL/GenBank/DDBJ whole genome shotgun (WGS) entry which is preliminary data.</text>
</comment>
<dbReference type="AlphaFoldDB" id="A0A934Q333"/>
<dbReference type="SUPFAM" id="SSF51905">
    <property type="entry name" value="FAD/NAD(P)-binding domain"/>
    <property type="match status" value="1"/>
</dbReference>
<keyword evidence="3" id="KW-0274">FAD</keyword>
<dbReference type="InterPro" id="IPR050493">
    <property type="entry name" value="FAD-dep_Monooxygenase_BioMet"/>
</dbReference>